<evidence type="ECO:0000313" key="2">
    <source>
        <dbReference type="EMBL" id="RJL23288.1"/>
    </source>
</evidence>
<reference evidence="2 3" key="1">
    <citation type="submission" date="2018-09" db="EMBL/GenBank/DDBJ databases">
        <title>YIM 75507 draft genome.</title>
        <authorList>
            <person name="Tang S."/>
            <person name="Feng Y."/>
        </authorList>
    </citation>
    <scope>NUCLEOTIDE SEQUENCE [LARGE SCALE GENOMIC DNA]</scope>
    <source>
        <strain evidence="2 3">YIM 75507</strain>
    </source>
</reference>
<accession>A0A3A4APS7</accession>
<feature type="chain" id="PRO_5039268662" description="Lipoprotein" evidence="1">
    <location>
        <begin position="28"/>
        <end position="308"/>
    </location>
</feature>
<keyword evidence="3" id="KW-1185">Reference proteome</keyword>
<feature type="signal peptide" evidence="1">
    <location>
        <begin position="1"/>
        <end position="27"/>
    </location>
</feature>
<evidence type="ECO:0008006" key="4">
    <source>
        <dbReference type="Google" id="ProtNLM"/>
    </source>
</evidence>
<proteinExistence type="predicted"/>
<dbReference type="EMBL" id="QZEY01000019">
    <property type="protein sequence ID" value="RJL23288.1"/>
    <property type="molecule type" value="Genomic_DNA"/>
</dbReference>
<dbReference type="PROSITE" id="PS51257">
    <property type="entry name" value="PROKAR_LIPOPROTEIN"/>
    <property type="match status" value="1"/>
</dbReference>
<evidence type="ECO:0000313" key="3">
    <source>
        <dbReference type="Proteomes" id="UP000265768"/>
    </source>
</evidence>
<organism evidence="2 3">
    <name type="scientific">Bailinhaonella thermotolerans</name>
    <dbReference type="NCBI Taxonomy" id="1070861"/>
    <lineage>
        <taxon>Bacteria</taxon>
        <taxon>Bacillati</taxon>
        <taxon>Actinomycetota</taxon>
        <taxon>Actinomycetes</taxon>
        <taxon>Streptosporangiales</taxon>
        <taxon>Streptosporangiaceae</taxon>
        <taxon>Bailinhaonella</taxon>
    </lineage>
</organism>
<gene>
    <name evidence="2" type="ORF">D5H75_33545</name>
</gene>
<sequence>MTRPALGRRRGHAVRLAAAALVLAACSAPEGGEQAAPAPSTGSATLAAGAADAAAPGALTLPFDAYRLTGDDHDLLDRAHRELLRRCMARLGLGRPLRTMPPAVSGARLAEHARRYGVIEAAVAREHGYHYPATAADRAGPARWEAWEASLTPRERAALDGTGGEPGCHDRAVGDLAAAVPRDDLRWLEGQNFRTVEESAKAAPVRRARELWRACMSRAGFRYPTPQDAISDPRWNLDAPVITSQERATAQADVACKRESGLVQAWYHAEAELQRTLVRAEAARLTRLLKAKQTRLNKACRVLTGGTP</sequence>
<keyword evidence="1" id="KW-0732">Signal</keyword>
<dbReference type="Proteomes" id="UP000265768">
    <property type="component" value="Unassembled WGS sequence"/>
</dbReference>
<name>A0A3A4APS7_9ACTN</name>
<protein>
    <recommendedName>
        <fullName evidence="4">Lipoprotein</fullName>
    </recommendedName>
</protein>
<comment type="caution">
    <text evidence="2">The sequence shown here is derived from an EMBL/GenBank/DDBJ whole genome shotgun (WGS) entry which is preliminary data.</text>
</comment>
<evidence type="ECO:0000256" key="1">
    <source>
        <dbReference type="SAM" id="SignalP"/>
    </source>
</evidence>
<dbReference type="RefSeq" id="WP_119930597.1">
    <property type="nucleotide sequence ID" value="NZ_QZEY01000019.1"/>
</dbReference>
<dbReference type="AlphaFoldDB" id="A0A3A4APS7"/>
<dbReference type="OrthoDB" id="4800194at2"/>